<dbReference type="InterPro" id="IPR017972">
    <property type="entry name" value="Cyt_P450_CS"/>
</dbReference>
<comment type="cofactor">
    <cofactor evidence="1 8">
        <name>heme</name>
        <dbReference type="ChEBI" id="CHEBI:30413"/>
    </cofactor>
</comment>
<keyword evidence="12" id="KW-1185">Reference proteome</keyword>
<protein>
    <submittedName>
        <fullName evidence="11">Cytochrome P450</fullName>
    </submittedName>
</protein>
<evidence type="ECO:0000256" key="4">
    <source>
        <dbReference type="ARBA" id="ARBA00022723"/>
    </source>
</evidence>
<dbReference type="EMBL" id="MAVT02000392">
    <property type="protein sequence ID" value="POS76226.1"/>
    <property type="molecule type" value="Genomic_DNA"/>
</dbReference>
<keyword evidence="7 9" id="KW-0503">Monooxygenase</keyword>
<evidence type="ECO:0000256" key="10">
    <source>
        <dbReference type="SAM" id="Phobius"/>
    </source>
</evidence>
<feature type="binding site" description="axial binding residue" evidence="8">
    <location>
        <position position="494"/>
    </location>
    <ligand>
        <name>heme</name>
        <dbReference type="ChEBI" id="CHEBI:30413"/>
    </ligand>
    <ligandPart>
        <name>Fe</name>
        <dbReference type="ChEBI" id="CHEBI:18248"/>
    </ligandPart>
</feature>
<keyword evidence="5 9" id="KW-0560">Oxidoreductase</keyword>
<evidence type="ECO:0000256" key="9">
    <source>
        <dbReference type="RuleBase" id="RU000461"/>
    </source>
</evidence>
<evidence type="ECO:0000256" key="3">
    <source>
        <dbReference type="ARBA" id="ARBA00022617"/>
    </source>
</evidence>
<evidence type="ECO:0000256" key="7">
    <source>
        <dbReference type="ARBA" id="ARBA00023033"/>
    </source>
</evidence>
<dbReference type="GO" id="GO:0020037">
    <property type="term" value="F:heme binding"/>
    <property type="evidence" value="ECO:0007669"/>
    <property type="project" value="InterPro"/>
</dbReference>
<keyword evidence="10" id="KW-1133">Transmembrane helix</keyword>
<keyword evidence="10" id="KW-0472">Membrane</keyword>
<gene>
    <name evidence="11" type="ORF">DHEL01_v205375</name>
</gene>
<keyword evidence="10" id="KW-0812">Transmembrane</keyword>
<dbReference type="Pfam" id="PF00067">
    <property type="entry name" value="p450"/>
    <property type="match status" value="1"/>
</dbReference>
<evidence type="ECO:0000256" key="1">
    <source>
        <dbReference type="ARBA" id="ARBA00001971"/>
    </source>
</evidence>
<dbReference type="Proteomes" id="UP000094444">
    <property type="component" value="Unassembled WGS sequence"/>
</dbReference>
<organism evidence="11 12">
    <name type="scientific">Diaporthe helianthi</name>
    <dbReference type="NCBI Taxonomy" id="158607"/>
    <lineage>
        <taxon>Eukaryota</taxon>
        <taxon>Fungi</taxon>
        <taxon>Dikarya</taxon>
        <taxon>Ascomycota</taxon>
        <taxon>Pezizomycotina</taxon>
        <taxon>Sordariomycetes</taxon>
        <taxon>Sordariomycetidae</taxon>
        <taxon>Diaporthales</taxon>
        <taxon>Diaporthaceae</taxon>
        <taxon>Diaporthe</taxon>
    </lineage>
</organism>
<keyword evidence="3 8" id="KW-0349">Heme</keyword>
<sequence length="555" mass="62014">MSSAEGQLKLLSLGNILAGILASTALSLFLTWLRAPRYAKDIPRVGVGKSFIAAFSEMQGWIQDGYDKYSKDGKAFIIPGLLGTTPEVVLPTSQMNWMLDQPDHIISSAAAHYDILNGEYSFVDKRILEEPYQEHVVHRSLARHLAALIPGLDKQVRACVDDVYGTDDKEWRTVNIWDSLMALIPRVTNLMFVGQELCGNKEYIDNMLNFTEDVTRDLMTFPMVPTIIKPIVGPLAGLASKYHYRKTAKHSVPLIKQRLRDMAAKESGDPAYRDWKPPNDYITWTISVATAEGRTDELDPVRISQRLLPLNFAAIHTTAITMLHAFLDILAHDRDQHILDSLREEVVRVLEGEEPRGEWTKTKLSRLHRTDSAIRESMRVNAMAQTMLIRKVVAPSGVTNETTGQHFSRGTILSCPIWCTQHDEDIFGRGADSYDAFRYSRLREEYEAGGAAAAAASDLGDNKKDAEAGLRVAKMGMVTTSPENFGFGHGRHACPGRFFVAHELKMLVAYLLLNYDLKPLDERPPPSCIGRTMIPPTKSTMELKRKAGTCVTLSK</sequence>
<evidence type="ECO:0000256" key="2">
    <source>
        <dbReference type="ARBA" id="ARBA00010617"/>
    </source>
</evidence>
<dbReference type="AlphaFoldDB" id="A0A2P5I175"/>
<name>A0A2P5I175_DIAHE</name>
<comment type="similarity">
    <text evidence="2 9">Belongs to the cytochrome P450 family.</text>
</comment>
<dbReference type="GO" id="GO:0016705">
    <property type="term" value="F:oxidoreductase activity, acting on paired donors, with incorporation or reduction of molecular oxygen"/>
    <property type="evidence" value="ECO:0007669"/>
    <property type="project" value="InterPro"/>
</dbReference>
<reference evidence="11" key="1">
    <citation type="submission" date="2017-09" db="EMBL/GenBank/DDBJ databases">
        <title>Polyketide synthases of a Diaporthe helianthi virulent isolate.</title>
        <authorList>
            <person name="Baroncelli R."/>
        </authorList>
    </citation>
    <scope>NUCLEOTIDE SEQUENCE [LARGE SCALE GENOMIC DNA]</scope>
    <source>
        <strain evidence="11">7/96</strain>
    </source>
</reference>
<evidence type="ECO:0000256" key="6">
    <source>
        <dbReference type="ARBA" id="ARBA00023004"/>
    </source>
</evidence>
<dbReference type="PRINTS" id="PR00465">
    <property type="entry name" value="EP450IV"/>
</dbReference>
<dbReference type="SUPFAM" id="SSF48264">
    <property type="entry name" value="Cytochrome P450"/>
    <property type="match status" value="1"/>
</dbReference>
<dbReference type="Gene3D" id="1.10.630.10">
    <property type="entry name" value="Cytochrome P450"/>
    <property type="match status" value="1"/>
</dbReference>
<dbReference type="InParanoid" id="A0A2P5I175"/>
<evidence type="ECO:0000256" key="8">
    <source>
        <dbReference type="PIRSR" id="PIRSR602403-1"/>
    </source>
</evidence>
<dbReference type="InterPro" id="IPR001128">
    <property type="entry name" value="Cyt_P450"/>
</dbReference>
<accession>A0A2P5I175</accession>
<keyword evidence="4 8" id="KW-0479">Metal-binding</keyword>
<dbReference type="GO" id="GO:0005506">
    <property type="term" value="F:iron ion binding"/>
    <property type="evidence" value="ECO:0007669"/>
    <property type="project" value="InterPro"/>
</dbReference>
<dbReference type="InterPro" id="IPR002403">
    <property type="entry name" value="Cyt_P450_E_grp-IV"/>
</dbReference>
<feature type="transmembrane region" description="Helical" evidence="10">
    <location>
        <begin position="12"/>
        <end position="33"/>
    </location>
</feature>
<evidence type="ECO:0000256" key="5">
    <source>
        <dbReference type="ARBA" id="ARBA00023002"/>
    </source>
</evidence>
<keyword evidence="6 8" id="KW-0408">Iron</keyword>
<dbReference type="PROSITE" id="PS00086">
    <property type="entry name" value="CYTOCHROME_P450"/>
    <property type="match status" value="1"/>
</dbReference>
<evidence type="ECO:0000313" key="11">
    <source>
        <dbReference type="EMBL" id="POS76226.1"/>
    </source>
</evidence>
<dbReference type="GO" id="GO:0004497">
    <property type="term" value="F:monooxygenase activity"/>
    <property type="evidence" value="ECO:0007669"/>
    <property type="project" value="UniProtKB-KW"/>
</dbReference>
<dbReference type="PANTHER" id="PTHR46206:SF1">
    <property type="entry name" value="P450, PUTATIVE (EUROFUNG)-RELATED"/>
    <property type="match status" value="1"/>
</dbReference>
<dbReference type="OrthoDB" id="1844152at2759"/>
<comment type="caution">
    <text evidence="11">The sequence shown here is derived from an EMBL/GenBank/DDBJ whole genome shotgun (WGS) entry which is preliminary data.</text>
</comment>
<dbReference type="CDD" id="cd11041">
    <property type="entry name" value="CYP503A1-like"/>
    <property type="match status" value="1"/>
</dbReference>
<dbReference type="STRING" id="158607.A0A2P5I175"/>
<dbReference type="InterPro" id="IPR036396">
    <property type="entry name" value="Cyt_P450_sf"/>
</dbReference>
<dbReference type="PANTHER" id="PTHR46206">
    <property type="entry name" value="CYTOCHROME P450"/>
    <property type="match status" value="1"/>
</dbReference>
<proteinExistence type="inferred from homology"/>
<evidence type="ECO:0000313" key="12">
    <source>
        <dbReference type="Proteomes" id="UP000094444"/>
    </source>
</evidence>